<dbReference type="EMBL" id="CP059272">
    <property type="protein sequence ID" value="QLQ81442.1"/>
    <property type="molecule type" value="Genomic_DNA"/>
</dbReference>
<gene>
    <name evidence="1" type="ORF">HG537_0F02030</name>
</gene>
<dbReference type="Proteomes" id="UP000510647">
    <property type="component" value="Chromosome 6"/>
</dbReference>
<evidence type="ECO:0000313" key="2">
    <source>
        <dbReference type="Proteomes" id="UP000510647"/>
    </source>
</evidence>
<dbReference type="GO" id="GO:0005634">
    <property type="term" value="C:nucleus"/>
    <property type="evidence" value="ECO:0007669"/>
    <property type="project" value="TreeGrafter"/>
</dbReference>
<protein>
    <submittedName>
        <fullName evidence="1">Uncharacterized protein</fullName>
    </submittedName>
</protein>
<name>A0A7H9HYA5_9SACH</name>
<dbReference type="PANTHER" id="PTHR13060">
    <property type="entry name" value="SGT1 PROTEIN HSGT1 SUPPRESSOR OF GCR2"/>
    <property type="match status" value="1"/>
</dbReference>
<dbReference type="Pfam" id="PF07093">
    <property type="entry name" value="SGT1"/>
    <property type="match status" value="1"/>
</dbReference>
<keyword evidence="2" id="KW-1185">Reference proteome</keyword>
<organism evidence="1 2">
    <name type="scientific">Torulaspora globosa</name>
    <dbReference type="NCBI Taxonomy" id="48254"/>
    <lineage>
        <taxon>Eukaryota</taxon>
        <taxon>Fungi</taxon>
        <taxon>Dikarya</taxon>
        <taxon>Ascomycota</taxon>
        <taxon>Saccharomycotina</taxon>
        <taxon>Saccharomycetes</taxon>
        <taxon>Saccharomycetales</taxon>
        <taxon>Saccharomycetaceae</taxon>
        <taxon>Torulaspora</taxon>
    </lineage>
</organism>
<dbReference type="PANTHER" id="PTHR13060:SF0">
    <property type="entry name" value="PROTEIN ECDYSONELESS HOMOLOG"/>
    <property type="match status" value="1"/>
</dbReference>
<evidence type="ECO:0000313" key="1">
    <source>
        <dbReference type="EMBL" id="QLQ81442.1"/>
    </source>
</evidence>
<accession>A0A7H9HYA5</accession>
<sequence>MKVVKPCSFVPIEWLWDYKDDEKDIQVVNGVEKSTLLFGIFALDKFAKEYGKRLQKLLLEVECDLAIWNDYYPWSEFNGISLSLEKLDNGTPFIYGQLCVENNACREEKVVLGLLMMVSRRLDPQIFIRVCDTDGDFILNEIGESLPKEYEFPVICNRLWLNCGKLKLIPLQESCRDGLGPLEALQFLQDSAFKLLDVDTVSNNAVVKMTSKFPDDVLSRLVKLPLVIENERYRQILMENPSLISFLLKSLIDEELSVTDQVPEKKIEPIEVLVSKEHIDLIPFFFEAKGLRKDTALIPIVCGRAISDVMEKLLRDRIIIIEDDRIVKTPRDGSLLDLKNFPPASIDLTLSETEDVDLTKNLLENLQNAFASEVKIEDSLDLDHSDEDSSEGLDEDCRRYFECEGIDIDEDDFLEFFLKEGLKLDDNMIDELRAHSMR</sequence>
<proteinExistence type="predicted"/>
<dbReference type="AlphaFoldDB" id="A0A7H9HYA5"/>
<dbReference type="OrthoDB" id="27237at2759"/>
<dbReference type="InterPro" id="IPR010770">
    <property type="entry name" value="Ecd"/>
</dbReference>
<reference evidence="1 2" key="1">
    <citation type="submission" date="2020-06" db="EMBL/GenBank/DDBJ databases">
        <title>The yeast mating-type switching endonuclease HO is a domesticated member of an unorthodox homing genetic element family.</title>
        <authorList>
            <person name="Coughlan A.Y."/>
            <person name="Lombardi L."/>
            <person name="Braun-Galleani S."/>
            <person name="Martos A.R."/>
            <person name="Galeote V."/>
            <person name="Bigey F."/>
            <person name="Dequin S."/>
            <person name="Byrne K.P."/>
            <person name="Wolfe K.H."/>
        </authorList>
    </citation>
    <scope>NUCLEOTIDE SEQUENCE [LARGE SCALE GENOMIC DNA]</scope>
    <source>
        <strain evidence="1 2">CBS2947</strain>
    </source>
</reference>